<evidence type="ECO:0000313" key="1">
    <source>
        <dbReference type="EMBL" id="RSE27631.1"/>
    </source>
</evidence>
<dbReference type="RefSeq" id="WP_125273161.1">
    <property type="nucleotide sequence ID" value="NZ_RHXE01000001.1"/>
</dbReference>
<dbReference type="EMBL" id="RHXE01000001">
    <property type="protein sequence ID" value="RSE27631.1"/>
    <property type="molecule type" value="Genomic_DNA"/>
</dbReference>
<gene>
    <name evidence="1" type="ORF">EGT73_01055</name>
</gene>
<dbReference type="InterPro" id="IPR044000">
    <property type="entry name" value="Phage_tube_2"/>
</dbReference>
<dbReference type="AlphaFoldDB" id="A0A3R9F757"/>
<protein>
    <recommendedName>
        <fullName evidence="3">Phage tail protein</fullName>
    </recommendedName>
</protein>
<evidence type="ECO:0008006" key="3">
    <source>
        <dbReference type="Google" id="ProtNLM"/>
    </source>
</evidence>
<reference evidence="1 2" key="1">
    <citation type="submission" date="2018-10" db="EMBL/GenBank/DDBJ databases">
        <title>Transmission dynamics of multidrug resistant bacteria on intensive care unit surfaces.</title>
        <authorList>
            <person name="D'Souza A.W."/>
            <person name="Potter R.F."/>
            <person name="Wallace M."/>
            <person name="Shupe A."/>
            <person name="Patel S."/>
            <person name="Sun S."/>
            <person name="Gul D."/>
            <person name="Kwon J.H."/>
            <person name="Andleeb S."/>
            <person name="Burnham C.-A.D."/>
            <person name="Dantas G."/>
        </authorList>
    </citation>
    <scope>NUCLEOTIDE SEQUENCE [LARGE SCALE GENOMIC DNA]</scope>
    <source>
        <strain evidence="1 2">AJ_385</strain>
    </source>
</reference>
<evidence type="ECO:0000313" key="2">
    <source>
        <dbReference type="Proteomes" id="UP000277537"/>
    </source>
</evidence>
<comment type="caution">
    <text evidence="1">The sequence shown here is derived from an EMBL/GenBank/DDBJ whole genome shotgun (WGS) entry which is preliminary data.</text>
</comment>
<name>A0A3R9F757_ACIJO</name>
<sequence>MSKGSAIKLYYAAEETPGVLPTTPVWKTVRRVTDGLTENITTSTSNSVLDSRFRQGSTADESEITGSLEVELSIGTFDDFIGAVAMNAWVVDGVDPEKSTLQFGGDTTKTFTFVKVFSDINQVHVYKGIRIGELGLSIATTGKITATFGLVGTDFEKAVSSPVTGPLPADDAVLVSALNVNTMTVNGQNTVGTACVQSVELTITNNLSAYRCIGSGKLSAQGYNDKMVDITLATQFMFTSQSATYIPFVKSRATMPLEFAIEDPAGNKYAFNFPQLEVSESSHPDGGGDDDIMLDVSFAHIKTSPVITRTLNA</sequence>
<dbReference type="Proteomes" id="UP000277537">
    <property type="component" value="Unassembled WGS sequence"/>
</dbReference>
<dbReference type="Pfam" id="PF18906">
    <property type="entry name" value="Phage_tube_2"/>
    <property type="match status" value="1"/>
</dbReference>
<accession>A0A3R9F757</accession>
<proteinExistence type="predicted"/>
<organism evidence="1 2">
    <name type="scientific">Acinetobacter johnsonii</name>
    <dbReference type="NCBI Taxonomy" id="40214"/>
    <lineage>
        <taxon>Bacteria</taxon>
        <taxon>Pseudomonadati</taxon>
        <taxon>Pseudomonadota</taxon>
        <taxon>Gammaproteobacteria</taxon>
        <taxon>Moraxellales</taxon>
        <taxon>Moraxellaceae</taxon>
        <taxon>Acinetobacter</taxon>
    </lineage>
</organism>